<evidence type="ECO:0000313" key="2">
    <source>
        <dbReference type="EMBL" id="QNR23682.1"/>
    </source>
</evidence>
<dbReference type="EMBL" id="CP060139">
    <property type="protein sequence ID" value="QNR23682.1"/>
    <property type="molecule type" value="Genomic_DNA"/>
</dbReference>
<accession>A0A7H0VD84</accession>
<dbReference type="GO" id="GO:0016747">
    <property type="term" value="F:acyltransferase activity, transferring groups other than amino-acyl groups"/>
    <property type="evidence" value="ECO:0007669"/>
    <property type="project" value="InterPro"/>
</dbReference>
<keyword evidence="3" id="KW-1185">Reference proteome</keyword>
<name>A0A7H0VD84_9FLAO</name>
<evidence type="ECO:0000259" key="1">
    <source>
        <dbReference type="PROSITE" id="PS51186"/>
    </source>
</evidence>
<proteinExistence type="predicted"/>
<evidence type="ECO:0000313" key="3">
    <source>
        <dbReference type="Proteomes" id="UP000516305"/>
    </source>
</evidence>
<dbReference type="AlphaFoldDB" id="A0A7H0VD84"/>
<dbReference type="Gene3D" id="3.40.630.30">
    <property type="match status" value="1"/>
</dbReference>
<protein>
    <recommendedName>
        <fullName evidence="1">N-acetyltransferase domain-containing protein</fullName>
    </recommendedName>
</protein>
<organism evidence="2 3">
    <name type="scientific">Croceimicrobium hydrocarbonivorans</name>
    <dbReference type="NCBI Taxonomy" id="2761580"/>
    <lineage>
        <taxon>Bacteria</taxon>
        <taxon>Pseudomonadati</taxon>
        <taxon>Bacteroidota</taxon>
        <taxon>Flavobacteriia</taxon>
        <taxon>Flavobacteriales</taxon>
        <taxon>Owenweeksiaceae</taxon>
        <taxon>Croceimicrobium</taxon>
    </lineage>
</organism>
<dbReference type="PROSITE" id="PS51186">
    <property type="entry name" value="GNAT"/>
    <property type="match status" value="1"/>
</dbReference>
<dbReference type="SUPFAM" id="SSF55729">
    <property type="entry name" value="Acyl-CoA N-acyltransferases (Nat)"/>
    <property type="match status" value="1"/>
</dbReference>
<dbReference type="Proteomes" id="UP000516305">
    <property type="component" value="Chromosome"/>
</dbReference>
<dbReference type="KEGG" id="chyd:H4K34_15065"/>
<dbReference type="InterPro" id="IPR016181">
    <property type="entry name" value="Acyl_CoA_acyltransferase"/>
</dbReference>
<gene>
    <name evidence="2" type="ORF">H4K34_15065</name>
</gene>
<sequence>MKLKIASSAQAQAISDLRKKAYQKGSKTQVSDDRFLEWNSDDENALILYIASQNGIPISSFRLSIAFRKEQIERLFDIRLQQNLEYPVLLLDKLTTDQDYRGRGLSAAMRYFILKSAAKSDIQNIAFTINDGVSRKAHLLELGFHLEKADLSHRVSSSYQNETDVLFGYLAQSQFQRATQIALQKLKTPWSDFSIAADVQVMMEDFLRVRVEA</sequence>
<reference evidence="2 3" key="1">
    <citation type="submission" date="2020-08" db="EMBL/GenBank/DDBJ databases">
        <title>Croceimicrobium hydrocarbonivorans gen. nov., sp. nov., a novel marine bacterium isolated from a bacterial consortium that degrades polyethylene terephthalate.</title>
        <authorList>
            <person name="Liu R."/>
        </authorList>
    </citation>
    <scope>NUCLEOTIDE SEQUENCE [LARGE SCALE GENOMIC DNA]</scope>
    <source>
        <strain evidence="2 3">A20-9</strain>
    </source>
</reference>
<feature type="domain" description="N-acetyltransferase" evidence="1">
    <location>
        <begin position="1"/>
        <end position="172"/>
    </location>
</feature>
<dbReference type="RefSeq" id="WP_210758216.1">
    <property type="nucleotide sequence ID" value="NZ_CP060139.1"/>
</dbReference>
<dbReference type="InterPro" id="IPR000182">
    <property type="entry name" value="GNAT_dom"/>
</dbReference>